<evidence type="ECO:0000313" key="3">
    <source>
        <dbReference type="Proteomes" id="UP000770717"/>
    </source>
</evidence>
<dbReference type="AlphaFoldDB" id="A0A8J6EFH0"/>
<evidence type="ECO:0000256" key="1">
    <source>
        <dbReference type="SAM" id="MobiDB-lite"/>
    </source>
</evidence>
<dbReference type="EMBL" id="WNTK01001068">
    <property type="protein sequence ID" value="KAG9468045.1"/>
    <property type="molecule type" value="Genomic_DNA"/>
</dbReference>
<dbReference type="EMBL" id="WNTK01001068">
    <property type="protein sequence ID" value="KAG9468044.1"/>
    <property type="molecule type" value="Genomic_DNA"/>
</dbReference>
<gene>
    <name evidence="2" type="ORF">GDO78_013849</name>
</gene>
<name>A0A8J6EFH0_ELECQ</name>
<feature type="compositionally biased region" description="Polar residues" evidence="1">
    <location>
        <begin position="356"/>
        <end position="379"/>
    </location>
</feature>
<sequence length="563" mass="63471">MEDVMYQKLNQIREIMEKCKEITKGKKSSQLGSGHKVAIMSALEENVEWLFRVIGSSYFQEVVTGLNRINIMNMKTKNLEKLLAEYTFCFYVSNEEEWTQGASPSKRVKSLSAQGKKNLVVVIDDIAVSSDEEKTRLLKQYPDISKYSKGLLLFSRTEKELVNQKLFSNLPQLEPDKAARGSVRVISPKVVIGIRHKVGVFFRSEDRNFSWLMTLLTSEAFRDHVLSVRPCFISNSGHQQLEEDLSHCTFGILYHTKNRGKVNITDMTDSLYDEELQRLSVTLEKKNIIVVIDDVEDSSDHQKSLILHSQPKIATYANDLVLVSHQDKTDNMGQEARAKILRNFLGLPGETPEYQPANTGNDNQAAVVSSPTLERSQSLPPAAPPELTDSFMGHATPTPSRSTVGVFSRSQEGDYGWLRGLLTSEEFGHKDVLCYKISGSDNEALRAAAFKSKFGILYHSLKNGKIRLTDVKDSLYHEELEQLSAKLGKRRMIVVIDDLDDSGDKMKQKILIKQPGLGRLAADIFLFTAAEKKDLNHEIKGKHKSKISKSTREKISNIKKILT</sequence>
<protein>
    <submittedName>
        <fullName evidence="2">Uncharacterized protein</fullName>
    </submittedName>
</protein>
<feature type="region of interest" description="Disordered" evidence="1">
    <location>
        <begin position="351"/>
        <end position="385"/>
    </location>
</feature>
<dbReference type="OrthoDB" id="9904962at2759"/>
<comment type="caution">
    <text evidence="2">The sequence shown here is derived from an EMBL/GenBank/DDBJ whole genome shotgun (WGS) entry which is preliminary data.</text>
</comment>
<dbReference type="Proteomes" id="UP000770717">
    <property type="component" value="Unassembled WGS sequence"/>
</dbReference>
<reference evidence="2" key="1">
    <citation type="thesis" date="2020" institute="ProQuest LLC" country="789 East Eisenhower Parkway, Ann Arbor, MI, USA">
        <title>Comparative Genomics and Chromosome Evolution.</title>
        <authorList>
            <person name="Mudd A.B."/>
        </authorList>
    </citation>
    <scope>NUCLEOTIDE SEQUENCE</scope>
    <source>
        <strain evidence="2">HN-11 Male</strain>
        <tissue evidence="2">Kidney and liver</tissue>
    </source>
</reference>
<proteinExistence type="predicted"/>
<keyword evidence="3" id="KW-1185">Reference proteome</keyword>
<evidence type="ECO:0000313" key="2">
    <source>
        <dbReference type="EMBL" id="KAG9468045.1"/>
    </source>
</evidence>
<organism evidence="2 3">
    <name type="scientific">Eleutherodactylus coqui</name>
    <name type="common">Puerto Rican coqui</name>
    <dbReference type="NCBI Taxonomy" id="57060"/>
    <lineage>
        <taxon>Eukaryota</taxon>
        <taxon>Metazoa</taxon>
        <taxon>Chordata</taxon>
        <taxon>Craniata</taxon>
        <taxon>Vertebrata</taxon>
        <taxon>Euteleostomi</taxon>
        <taxon>Amphibia</taxon>
        <taxon>Batrachia</taxon>
        <taxon>Anura</taxon>
        <taxon>Neobatrachia</taxon>
        <taxon>Hyloidea</taxon>
        <taxon>Eleutherodactylidae</taxon>
        <taxon>Eleutherodactylinae</taxon>
        <taxon>Eleutherodactylus</taxon>
        <taxon>Eleutherodactylus</taxon>
    </lineage>
</organism>
<accession>A0A8J6EFH0</accession>